<evidence type="ECO:0000313" key="3">
    <source>
        <dbReference type="Proteomes" id="UP000295172"/>
    </source>
</evidence>
<reference evidence="2 3" key="1">
    <citation type="submission" date="2019-02" db="EMBL/GenBank/DDBJ databases">
        <title>Draft genome sequences of novel Actinobacteria.</title>
        <authorList>
            <person name="Sahin N."/>
            <person name="Ay H."/>
            <person name="Saygin H."/>
        </authorList>
    </citation>
    <scope>NUCLEOTIDE SEQUENCE [LARGE SCALE GENOMIC DNA]</scope>
    <source>
        <strain evidence="2 3">16K104</strain>
    </source>
</reference>
<name>A0A4R4WQJ6_9ACTN</name>
<organism evidence="2 3">
    <name type="scientific">Kribbella turkmenica</name>
    <dbReference type="NCBI Taxonomy" id="2530375"/>
    <lineage>
        <taxon>Bacteria</taxon>
        <taxon>Bacillati</taxon>
        <taxon>Actinomycetota</taxon>
        <taxon>Actinomycetes</taxon>
        <taxon>Propionibacteriales</taxon>
        <taxon>Kribbellaceae</taxon>
        <taxon>Kribbella</taxon>
    </lineage>
</organism>
<dbReference type="Gene3D" id="3.20.20.140">
    <property type="entry name" value="Metal-dependent hydrolases"/>
    <property type="match status" value="1"/>
</dbReference>
<proteinExistence type="predicted"/>
<dbReference type="InterPro" id="IPR006680">
    <property type="entry name" value="Amidohydro-rel"/>
</dbReference>
<keyword evidence="3" id="KW-1185">Reference proteome</keyword>
<dbReference type="Pfam" id="PF04909">
    <property type="entry name" value="Amidohydro_2"/>
    <property type="match status" value="1"/>
</dbReference>
<dbReference type="Proteomes" id="UP000295172">
    <property type="component" value="Unassembled WGS sequence"/>
</dbReference>
<dbReference type="SUPFAM" id="SSF51556">
    <property type="entry name" value="Metallo-dependent hydrolases"/>
    <property type="match status" value="1"/>
</dbReference>
<dbReference type="EMBL" id="SMKR01000121">
    <property type="protein sequence ID" value="TDD19075.1"/>
    <property type="molecule type" value="Genomic_DNA"/>
</dbReference>
<protein>
    <recommendedName>
        <fullName evidence="1">Amidohydrolase-related domain-containing protein</fullName>
    </recommendedName>
</protein>
<comment type="caution">
    <text evidence="2">The sequence shown here is derived from an EMBL/GenBank/DDBJ whole genome shotgun (WGS) entry which is preliminary data.</text>
</comment>
<sequence length="275" mass="29272">MPGAGRSRGHVMSEDATTGWFDARIVTGAHPAALVPKSDPAAIAVHLDTYGMSGALVSSMASWLHDPVGGNAEASAVAHGLADRGVLACWTAVPPTPGELHSLDALVMQAVTEGVAAFRLYPRSHGYSPVDHAMDELYAALATNGLPLCVDVTEIDWHHLDHLATHFPTLPIILSNLGYRQLRSLWAAVRDHENLYVDLVDFAGHQAIEWLAARGLADRLLFATGLGLRDPGESIVRLAWSGLDDDTVAQIGAGTADRLFGIRRTAMADQLGGRP</sequence>
<gene>
    <name evidence="2" type="ORF">E1218_24750</name>
</gene>
<dbReference type="OrthoDB" id="3690969at2"/>
<dbReference type="GO" id="GO:0016787">
    <property type="term" value="F:hydrolase activity"/>
    <property type="evidence" value="ECO:0007669"/>
    <property type="project" value="InterPro"/>
</dbReference>
<evidence type="ECO:0000313" key="2">
    <source>
        <dbReference type="EMBL" id="TDD19075.1"/>
    </source>
</evidence>
<evidence type="ECO:0000259" key="1">
    <source>
        <dbReference type="Pfam" id="PF04909"/>
    </source>
</evidence>
<dbReference type="InterPro" id="IPR032466">
    <property type="entry name" value="Metal_Hydrolase"/>
</dbReference>
<feature type="domain" description="Amidohydrolase-related" evidence="1">
    <location>
        <begin position="67"/>
        <end position="262"/>
    </location>
</feature>
<accession>A0A4R4WQJ6</accession>
<dbReference type="AlphaFoldDB" id="A0A4R4WQJ6"/>